<dbReference type="CDD" id="cd07377">
    <property type="entry name" value="WHTH_GntR"/>
    <property type="match status" value="1"/>
</dbReference>
<dbReference type="Proteomes" id="UP000466966">
    <property type="component" value="Unassembled WGS sequence"/>
</dbReference>
<dbReference type="SMART" id="SM00345">
    <property type="entry name" value="HTH_GNTR"/>
    <property type="match status" value="1"/>
</dbReference>
<protein>
    <submittedName>
        <fullName evidence="5">FCD domain-containing protein</fullName>
    </submittedName>
</protein>
<evidence type="ECO:0000313" key="6">
    <source>
        <dbReference type="Proteomes" id="UP000466966"/>
    </source>
</evidence>
<dbReference type="AlphaFoldDB" id="A0A844YXM9"/>
<dbReference type="InterPro" id="IPR008920">
    <property type="entry name" value="TF_FadR/GntR_C"/>
</dbReference>
<keyword evidence="6" id="KW-1185">Reference proteome</keyword>
<keyword evidence="1" id="KW-0805">Transcription regulation</keyword>
<dbReference type="InterPro" id="IPR000524">
    <property type="entry name" value="Tscrpt_reg_HTH_GntR"/>
</dbReference>
<dbReference type="PANTHER" id="PTHR43537">
    <property type="entry name" value="TRANSCRIPTIONAL REGULATOR, GNTR FAMILY"/>
    <property type="match status" value="1"/>
</dbReference>
<dbReference type="GO" id="GO:0003677">
    <property type="term" value="F:DNA binding"/>
    <property type="evidence" value="ECO:0007669"/>
    <property type="project" value="UniProtKB-KW"/>
</dbReference>
<organism evidence="5 6">
    <name type="scientific">Alteraurantiacibacter buctensis</name>
    <dbReference type="NCBI Taxonomy" id="1503981"/>
    <lineage>
        <taxon>Bacteria</taxon>
        <taxon>Pseudomonadati</taxon>
        <taxon>Pseudomonadota</taxon>
        <taxon>Alphaproteobacteria</taxon>
        <taxon>Sphingomonadales</taxon>
        <taxon>Erythrobacteraceae</taxon>
        <taxon>Alteraurantiacibacter</taxon>
    </lineage>
</organism>
<comment type="caution">
    <text evidence="5">The sequence shown here is derived from an EMBL/GenBank/DDBJ whole genome shotgun (WGS) entry which is preliminary data.</text>
</comment>
<reference evidence="5 6" key="1">
    <citation type="submission" date="2019-12" db="EMBL/GenBank/DDBJ databases">
        <title>Genomic-based taxomic classification of the family Erythrobacteraceae.</title>
        <authorList>
            <person name="Xu L."/>
        </authorList>
    </citation>
    <scope>NUCLEOTIDE SEQUENCE [LARGE SCALE GENOMIC DNA]</scope>
    <source>
        <strain evidence="5 6">M0322</strain>
    </source>
</reference>
<dbReference type="RefSeq" id="WP_160771743.1">
    <property type="nucleotide sequence ID" value="NZ_WTYV01000003.1"/>
</dbReference>
<dbReference type="OrthoDB" id="7620579at2"/>
<dbReference type="GO" id="GO:0003700">
    <property type="term" value="F:DNA-binding transcription factor activity"/>
    <property type="evidence" value="ECO:0007669"/>
    <property type="project" value="InterPro"/>
</dbReference>
<feature type="domain" description="HTH gntR-type" evidence="4">
    <location>
        <begin position="1"/>
        <end position="67"/>
    </location>
</feature>
<evidence type="ECO:0000256" key="3">
    <source>
        <dbReference type="ARBA" id="ARBA00023163"/>
    </source>
</evidence>
<dbReference type="PROSITE" id="PS50949">
    <property type="entry name" value="HTH_GNTR"/>
    <property type="match status" value="1"/>
</dbReference>
<dbReference type="Pfam" id="PF00392">
    <property type="entry name" value="GntR"/>
    <property type="match status" value="1"/>
</dbReference>
<dbReference type="SUPFAM" id="SSF48008">
    <property type="entry name" value="GntR ligand-binding domain-like"/>
    <property type="match status" value="1"/>
</dbReference>
<dbReference type="SMART" id="SM00895">
    <property type="entry name" value="FCD"/>
    <property type="match status" value="1"/>
</dbReference>
<keyword evidence="2" id="KW-0238">DNA-binding</keyword>
<sequence length="225" mass="25344">MKNGSLENKVKEMILREDLAPGERLTEAGLAERLGVSRTPIRNLLPMLASQGFIEPVGKRGFMVSSFGEKETFEALDLRATLEGWAARKLAEDGTSKVILAALDQCLADGDRLFEKGELTLEDENLYGAMNGRFHRLIIEACNSPILTSFLERLEHVPFVAPSVIVFDQIGLRKAFEMLHRAHGFHHAIVEAIRERDGSRAEFLFREHANHQRRSMFARRKTSGD</sequence>
<dbReference type="Pfam" id="PF07729">
    <property type="entry name" value="FCD"/>
    <property type="match status" value="1"/>
</dbReference>
<dbReference type="Gene3D" id="1.20.120.530">
    <property type="entry name" value="GntR ligand-binding domain-like"/>
    <property type="match status" value="1"/>
</dbReference>
<evidence type="ECO:0000259" key="4">
    <source>
        <dbReference type="PROSITE" id="PS50949"/>
    </source>
</evidence>
<evidence type="ECO:0000256" key="2">
    <source>
        <dbReference type="ARBA" id="ARBA00023125"/>
    </source>
</evidence>
<dbReference type="InterPro" id="IPR036390">
    <property type="entry name" value="WH_DNA-bd_sf"/>
</dbReference>
<evidence type="ECO:0000313" key="5">
    <source>
        <dbReference type="EMBL" id="MXO71786.1"/>
    </source>
</evidence>
<keyword evidence="3" id="KW-0804">Transcription</keyword>
<dbReference type="PANTHER" id="PTHR43537:SF51">
    <property type="entry name" value="HTH-TYPE TRANSCRIPTIONAL REGULATOR LGOR-RELATED"/>
    <property type="match status" value="1"/>
</dbReference>
<dbReference type="InterPro" id="IPR036388">
    <property type="entry name" value="WH-like_DNA-bd_sf"/>
</dbReference>
<name>A0A844YXM9_9SPHN</name>
<evidence type="ECO:0000256" key="1">
    <source>
        <dbReference type="ARBA" id="ARBA00023015"/>
    </source>
</evidence>
<accession>A0A844YXM9</accession>
<dbReference type="SUPFAM" id="SSF46785">
    <property type="entry name" value="Winged helix' DNA-binding domain"/>
    <property type="match status" value="1"/>
</dbReference>
<gene>
    <name evidence="5" type="ORF">GRI99_09060</name>
</gene>
<dbReference type="InterPro" id="IPR011711">
    <property type="entry name" value="GntR_C"/>
</dbReference>
<dbReference type="Gene3D" id="1.10.10.10">
    <property type="entry name" value="Winged helix-like DNA-binding domain superfamily/Winged helix DNA-binding domain"/>
    <property type="match status" value="1"/>
</dbReference>
<proteinExistence type="predicted"/>
<dbReference type="EMBL" id="WTYV01000003">
    <property type="protein sequence ID" value="MXO71786.1"/>
    <property type="molecule type" value="Genomic_DNA"/>
</dbReference>